<dbReference type="Pfam" id="PF09792">
    <property type="entry name" value="But2"/>
    <property type="match status" value="1"/>
</dbReference>
<gene>
    <name evidence="3" type="ORF">BBAD15_g11905</name>
</gene>
<evidence type="ECO:0000313" key="4">
    <source>
        <dbReference type="Proteomes" id="UP000030106"/>
    </source>
</evidence>
<sequence length="319" mass="33814">MKSAAIALGLGAVVNGLAIRNDGCQFHITAGGDVVGCVGEIDSGQVRAGNGVQSSTFTFKDGKITDDKGRGCWWTPPTGVLQCDEGQTPDGGFNIGCDGTVSWNGQTTFYECATGEQGQWNVYNKKEQGANCGEVTLKSDGCHADCPAPPPPPPPPSKTCPTDLSGAYEFPHLIIPVDKSKPDTAPDTSYFGVVNHDVSSIFDFDIPAADKGRKCSLVFLFPEQKDLETSSFTFSGDGKLDFSKLKAAATEGTTYNNQPGKEADLGQFTVAPGHSYNIATFDCPAGQRVAYEISAAGNTDLKYFQDYNPSPIGLYITKC</sequence>
<dbReference type="PANTHER" id="PTHR39613:SF1">
    <property type="entry name" value="ANCHORED CELL WALL PROTEIN, PUTATIVE (AFU_ORTHOLOGUE AFUA_4G08960)-RELATED"/>
    <property type="match status" value="1"/>
</dbReference>
<dbReference type="InterPro" id="IPR054508">
    <property type="entry name" value="PIR1-like_C"/>
</dbReference>
<dbReference type="OrthoDB" id="4657524at2759"/>
<dbReference type="EMBL" id="ANFO01001346">
    <property type="protein sequence ID" value="KGQ02872.1"/>
    <property type="molecule type" value="Genomic_DNA"/>
</dbReference>
<dbReference type="AlphaFoldDB" id="A0A0A2V960"/>
<feature type="domain" description="Cell wall mannoprotein PIR1-like C-terminal" evidence="2">
    <location>
        <begin position="62"/>
        <end position="135"/>
    </location>
</feature>
<dbReference type="Proteomes" id="UP000030106">
    <property type="component" value="Unassembled WGS sequence"/>
</dbReference>
<dbReference type="eggNOG" id="ENOG502RYJ6">
    <property type="taxonomic scope" value="Eukaryota"/>
</dbReference>
<reference evidence="3 4" key="1">
    <citation type="submission" date="2012-10" db="EMBL/GenBank/DDBJ databases">
        <title>Genome sequencing and analysis of entomopathogenic fungi Beauveria bassiana D1-5.</title>
        <authorList>
            <person name="Li Q."/>
            <person name="Wang L."/>
            <person name="Zhang Z."/>
            <person name="Wang Q."/>
            <person name="Ren J."/>
            <person name="Wang M."/>
            <person name="Xu W."/>
            <person name="Wang J."/>
            <person name="Lu Y."/>
            <person name="Du Q."/>
            <person name="Sun Z."/>
        </authorList>
    </citation>
    <scope>NUCLEOTIDE SEQUENCE [LARGE SCALE GENOMIC DNA]</scope>
    <source>
        <strain evidence="3 4">D1-5</strain>
    </source>
</reference>
<dbReference type="PANTHER" id="PTHR39613">
    <property type="entry name" value="ANCHORED CELL WALL PROTEIN, PUTATIVE (AFU_ORTHOLOGUE AFUA_4G08960)-RELATED"/>
    <property type="match status" value="1"/>
</dbReference>
<organism evidence="3 4">
    <name type="scientific">Beauveria bassiana D1-5</name>
    <dbReference type="NCBI Taxonomy" id="1245745"/>
    <lineage>
        <taxon>Eukaryota</taxon>
        <taxon>Fungi</taxon>
        <taxon>Dikarya</taxon>
        <taxon>Ascomycota</taxon>
        <taxon>Pezizomycotina</taxon>
        <taxon>Sordariomycetes</taxon>
        <taxon>Hypocreomycetidae</taxon>
        <taxon>Hypocreales</taxon>
        <taxon>Cordycipitaceae</taxon>
        <taxon>Beauveria</taxon>
    </lineage>
</organism>
<evidence type="ECO:0000259" key="2">
    <source>
        <dbReference type="Pfam" id="PF22799"/>
    </source>
</evidence>
<feature type="domain" description="Ubiquitin 3 binding protein But2 C-terminal" evidence="1">
    <location>
        <begin position="169"/>
        <end position="309"/>
    </location>
</feature>
<comment type="caution">
    <text evidence="3">The sequence shown here is derived from an EMBL/GenBank/DDBJ whole genome shotgun (WGS) entry which is preliminary data.</text>
</comment>
<evidence type="ECO:0000313" key="3">
    <source>
        <dbReference type="EMBL" id="KGQ02872.1"/>
    </source>
</evidence>
<dbReference type="STRING" id="1245745.A0A0A2V960"/>
<proteinExistence type="predicted"/>
<dbReference type="InterPro" id="IPR018620">
    <property type="entry name" value="Ubiquitin3-bd_protein_But2_C"/>
</dbReference>
<dbReference type="Pfam" id="PF22799">
    <property type="entry name" value="PIR1-like_C"/>
    <property type="match status" value="1"/>
</dbReference>
<name>A0A0A2V960_BEABA</name>
<dbReference type="HOGENOM" id="CLU_033570_0_0_1"/>
<accession>A0A0A2V960</accession>
<protein>
    <submittedName>
        <fullName evidence="3">Putative but2-like protein C27D7.11c</fullName>
    </submittedName>
</protein>
<evidence type="ECO:0000259" key="1">
    <source>
        <dbReference type="Pfam" id="PF09792"/>
    </source>
</evidence>